<comment type="caution">
    <text evidence="1">The sequence shown here is derived from an EMBL/GenBank/DDBJ whole genome shotgun (WGS) entry which is preliminary data.</text>
</comment>
<dbReference type="AlphaFoldDB" id="A0A9D3XHH4"/>
<protein>
    <submittedName>
        <fullName evidence="1">Uncharacterized protein</fullName>
    </submittedName>
</protein>
<sequence length="132" mass="13975">MPFPPQRVHGNWAELLPKQLEFLQDLPAHTFEENSFSYAAKSCLEPESCEPGPFTVTCTRNITVRVNIACCNTDGCNAGAIAGNETLTRAATGCGSPGACGMRVGVKKYAQGVVDVLSRAECDPAPWAGGDL</sequence>
<dbReference type="SUPFAM" id="SSF57302">
    <property type="entry name" value="Snake toxin-like"/>
    <property type="match status" value="1"/>
</dbReference>
<reference evidence="1" key="1">
    <citation type="submission" date="2021-09" db="EMBL/GenBank/DDBJ databases">
        <title>The genome of Mauremys mutica provides insights into the evolution of semi-aquatic lifestyle.</title>
        <authorList>
            <person name="Gong S."/>
            <person name="Gao Y."/>
        </authorList>
    </citation>
    <scope>NUCLEOTIDE SEQUENCE</scope>
    <source>
        <strain evidence="1">MM-2020</strain>
        <tissue evidence="1">Muscle</tissue>
    </source>
</reference>
<dbReference type="InterPro" id="IPR045860">
    <property type="entry name" value="Snake_toxin-like_sf"/>
</dbReference>
<evidence type="ECO:0000313" key="1">
    <source>
        <dbReference type="EMBL" id="KAH1180037.1"/>
    </source>
</evidence>
<accession>A0A9D3XHH4</accession>
<gene>
    <name evidence="1" type="ORF">KIL84_006087</name>
</gene>
<name>A0A9D3XHH4_9SAUR</name>
<proteinExistence type="predicted"/>
<keyword evidence="2" id="KW-1185">Reference proteome</keyword>
<organism evidence="1 2">
    <name type="scientific">Mauremys mutica</name>
    <name type="common">yellowpond turtle</name>
    <dbReference type="NCBI Taxonomy" id="74926"/>
    <lineage>
        <taxon>Eukaryota</taxon>
        <taxon>Metazoa</taxon>
        <taxon>Chordata</taxon>
        <taxon>Craniata</taxon>
        <taxon>Vertebrata</taxon>
        <taxon>Euteleostomi</taxon>
        <taxon>Archelosauria</taxon>
        <taxon>Testudinata</taxon>
        <taxon>Testudines</taxon>
        <taxon>Cryptodira</taxon>
        <taxon>Durocryptodira</taxon>
        <taxon>Testudinoidea</taxon>
        <taxon>Geoemydidae</taxon>
        <taxon>Geoemydinae</taxon>
        <taxon>Mauremys</taxon>
    </lineage>
</organism>
<dbReference type="EMBL" id="JAHDVG010000471">
    <property type="protein sequence ID" value="KAH1180037.1"/>
    <property type="molecule type" value="Genomic_DNA"/>
</dbReference>
<dbReference type="GO" id="GO:0030154">
    <property type="term" value="P:cell differentiation"/>
    <property type="evidence" value="ECO:0007669"/>
    <property type="project" value="UniProtKB-ARBA"/>
</dbReference>
<dbReference type="Proteomes" id="UP000827986">
    <property type="component" value="Unassembled WGS sequence"/>
</dbReference>
<evidence type="ECO:0000313" key="2">
    <source>
        <dbReference type="Proteomes" id="UP000827986"/>
    </source>
</evidence>